<sequence>MLDVYRQDGPLLIIGGPGEFTLPDGAPLHRDDAGTLATIYSRMAVAAGWLEPAARDWFQAHGAEPPNGFHPVDQTPVVQQSVVQGKTIGVVLFPAAFAGNPEQENELLALAQRLRDQCDLIIGVSPWGTKAERTFLPAASGYYDVILGGGEGQGMRGNMDTKGTVLWARGYGKGMALAVLELMEWPSRQSDRPDWAWVEDDNVRFPVVLLDEGIRPDPQTTELLAGQQ</sequence>
<dbReference type="Gene3D" id="3.60.21.10">
    <property type="match status" value="1"/>
</dbReference>
<dbReference type="EMBL" id="BLVP01000001">
    <property type="protein sequence ID" value="GFM35394.1"/>
    <property type="molecule type" value="Genomic_DNA"/>
</dbReference>
<evidence type="ECO:0000313" key="2">
    <source>
        <dbReference type="Proteomes" id="UP000503820"/>
    </source>
</evidence>
<keyword evidence="2" id="KW-1185">Reference proteome</keyword>
<protein>
    <submittedName>
        <fullName evidence="1">Uncharacterized protein</fullName>
    </submittedName>
</protein>
<dbReference type="SUPFAM" id="SSF56300">
    <property type="entry name" value="Metallo-dependent phosphatases"/>
    <property type="match status" value="1"/>
</dbReference>
<dbReference type="InterPro" id="IPR029052">
    <property type="entry name" value="Metallo-depent_PP-like"/>
</dbReference>
<comment type="caution">
    <text evidence="1">The sequence shown here is derived from an EMBL/GenBank/DDBJ whole genome shotgun (WGS) entry which is preliminary data.</text>
</comment>
<accession>A0A7J0BQP8</accession>
<dbReference type="RefSeq" id="WP_174408121.1">
    <property type="nucleotide sequence ID" value="NZ_BLVP01000001.1"/>
</dbReference>
<organism evidence="1 2">
    <name type="scientific">Desulfovibrio psychrotolerans</name>
    <dbReference type="NCBI Taxonomy" id="415242"/>
    <lineage>
        <taxon>Bacteria</taxon>
        <taxon>Pseudomonadati</taxon>
        <taxon>Thermodesulfobacteriota</taxon>
        <taxon>Desulfovibrionia</taxon>
        <taxon>Desulfovibrionales</taxon>
        <taxon>Desulfovibrionaceae</taxon>
        <taxon>Desulfovibrio</taxon>
    </lineage>
</organism>
<dbReference type="Proteomes" id="UP000503820">
    <property type="component" value="Unassembled WGS sequence"/>
</dbReference>
<evidence type="ECO:0000313" key="1">
    <source>
        <dbReference type="EMBL" id="GFM35394.1"/>
    </source>
</evidence>
<name>A0A7J0BQP8_9BACT</name>
<dbReference type="AlphaFoldDB" id="A0A7J0BQP8"/>
<gene>
    <name evidence="1" type="ORF">DSM19430T_00780</name>
</gene>
<proteinExistence type="predicted"/>
<reference evidence="1 2" key="1">
    <citation type="submission" date="2020-05" db="EMBL/GenBank/DDBJ databases">
        <title>Draft genome sequence of Desulfovibrio psychrotolerans JS1T.</title>
        <authorList>
            <person name="Ueno A."/>
            <person name="Tamazawa S."/>
            <person name="Tamamura S."/>
            <person name="Murakami T."/>
            <person name="Kiyama T."/>
            <person name="Inomata H."/>
            <person name="Amano Y."/>
            <person name="Miyakawa K."/>
            <person name="Tamaki H."/>
            <person name="Naganuma T."/>
            <person name="Kaneko K."/>
        </authorList>
    </citation>
    <scope>NUCLEOTIDE SEQUENCE [LARGE SCALE GENOMIC DNA]</scope>
    <source>
        <strain evidence="1 2">JS1</strain>
    </source>
</reference>